<proteinExistence type="predicted"/>
<feature type="transmembrane region" description="Helical" evidence="1">
    <location>
        <begin position="124"/>
        <end position="143"/>
    </location>
</feature>
<feature type="transmembrane region" description="Helical" evidence="1">
    <location>
        <begin position="232"/>
        <end position="254"/>
    </location>
</feature>
<feature type="transmembrane region" description="Helical" evidence="1">
    <location>
        <begin position="75"/>
        <end position="95"/>
    </location>
</feature>
<feature type="transmembrane region" description="Helical" evidence="1">
    <location>
        <begin position="150"/>
        <end position="168"/>
    </location>
</feature>
<evidence type="ECO:0000313" key="2">
    <source>
        <dbReference type="EMBL" id="GAA1510367.1"/>
    </source>
</evidence>
<protein>
    <submittedName>
        <fullName evidence="2">Benzoate/H(+) symporter BenE family transporter</fullName>
    </submittedName>
</protein>
<feature type="transmembrane region" description="Helical" evidence="1">
    <location>
        <begin position="350"/>
        <end position="368"/>
    </location>
</feature>
<keyword evidence="1" id="KW-1133">Transmembrane helix</keyword>
<keyword evidence="1" id="KW-0472">Membrane</keyword>
<dbReference type="EMBL" id="BAAALX010000004">
    <property type="protein sequence ID" value="GAA1510367.1"/>
    <property type="molecule type" value="Genomic_DNA"/>
</dbReference>
<dbReference type="Proteomes" id="UP001500177">
    <property type="component" value="Unassembled WGS sequence"/>
</dbReference>
<feature type="transmembrane region" description="Helical" evidence="1">
    <location>
        <begin position="380"/>
        <end position="413"/>
    </location>
</feature>
<name>A0ABN2A349_9MICO</name>
<feature type="transmembrane region" description="Helical" evidence="1">
    <location>
        <begin position="198"/>
        <end position="220"/>
    </location>
</feature>
<dbReference type="InterPro" id="IPR004711">
    <property type="entry name" value="Benzoate_Transporter"/>
</dbReference>
<feature type="transmembrane region" description="Helical" evidence="1">
    <location>
        <begin position="36"/>
        <end position="60"/>
    </location>
</feature>
<organism evidence="2 3">
    <name type="scientific">Brevibacterium permense</name>
    <dbReference type="NCBI Taxonomy" id="234834"/>
    <lineage>
        <taxon>Bacteria</taxon>
        <taxon>Bacillati</taxon>
        <taxon>Actinomycetota</taxon>
        <taxon>Actinomycetes</taxon>
        <taxon>Micrococcales</taxon>
        <taxon>Brevibacteriaceae</taxon>
        <taxon>Brevibacterium</taxon>
    </lineage>
</organism>
<dbReference type="PANTHER" id="PTHR30199">
    <property type="entry name" value="MFS FAMILY TRANSPORTER, PREDICTED SUBSTRATE BENZOATE"/>
    <property type="match status" value="1"/>
</dbReference>
<evidence type="ECO:0000313" key="3">
    <source>
        <dbReference type="Proteomes" id="UP001500177"/>
    </source>
</evidence>
<keyword evidence="1" id="KW-0812">Transmembrane</keyword>
<keyword evidence="3" id="KW-1185">Reference proteome</keyword>
<evidence type="ECO:0000256" key="1">
    <source>
        <dbReference type="SAM" id="Phobius"/>
    </source>
</evidence>
<dbReference type="PANTHER" id="PTHR30199:SF0">
    <property type="entry name" value="INNER MEMBRANE PROTEIN YDCO"/>
    <property type="match status" value="1"/>
</dbReference>
<dbReference type="Pfam" id="PF03594">
    <property type="entry name" value="BenE"/>
    <property type="match status" value="1"/>
</dbReference>
<comment type="caution">
    <text evidence="2">The sequence shown here is derived from an EMBL/GenBank/DDBJ whole genome shotgun (WGS) entry which is preliminary data.</text>
</comment>
<sequence length="440" mass="45311">MSTPHNQDAPSSVARNRLIERGPGFRSGLRSLPKHLNLATFGAAIVAAIFGCTGPALVVIKGAQDGGLTPAQSASWIFGIYVFGGLISLVMALYYKQPITGAYSIPGAVLVVGALQEYTFAEMIGAYLAAGLIVLILGLTGAIRKVITWIPFPIVMAMIAGALIRFGTAVVDSLLTAPIVVGAAIVGYFLLSRFIKAIPGVLGALVFGSIAAAVTGSYGSLEGGVGLTSPELVAPAFNIGAILAVGVPLALLVIGAENTQAMGVMMAERYRPPFNAMTIISGIGGLLAPLFGGHNANIAGPMTAICSSEQAGENRDGRYVASVLNGILFCLFGVFAGVALALVTALPPELTATLAGLAMIGVLLSAFQSSFAEKRFQLGAFVALVIAMSGVTLFEISAPFWALIGGVLTSLILETNDFRVRDKTDAADMSHVPPATEEAR</sequence>
<feature type="transmembrane region" description="Helical" evidence="1">
    <location>
        <begin position="174"/>
        <end position="191"/>
    </location>
</feature>
<feature type="transmembrane region" description="Helical" evidence="1">
    <location>
        <begin position="319"/>
        <end position="343"/>
    </location>
</feature>
<reference evidence="2 3" key="1">
    <citation type="journal article" date="2019" name="Int. J. Syst. Evol. Microbiol.">
        <title>The Global Catalogue of Microorganisms (GCM) 10K type strain sequencing project: providing services to taxonomists for standard genome sequencing and annotation.</title>
        <authorList>
            <consortium name="The Broad Institute Genomics Platform"/>
            <consortium name="The Broad Institute Genome Sequencing Center for Infectious Disease"/>
            <person name="Wu L."/>
            <person name="Ma J."/>
        </authorList>
    </citation>
    <scope>NUCLEOTIDE SEQUENCE [LARGE SCALE GENOMIC DNA]</scope>
    <source>
        <strain evidence="2 3">JCM 13318</strain>
    </source>
</reference>
<dbReference type="RefSeq" id="WP_173155561.1">
    <property type="nucleotide sequence ID" value="NZ_BAAALX010000004.1"/>
</dbReference>
<gene>
    <name evidence="2" type="ORF">GCM10009690_11590</name>
</gene>
<accession>A0ABN2A349</accession>